<protein>
    <recommendedName>
        <fullName evidence="2">At2g23090-like zinc-binding domain-containing protein</fullName>
    </recommendedName>
</protein>
<evidence type="ECO:0000313" key="5">
    <source>
        <dbReference type="EMBL" id="RHY47128.1"/>
    </source>
</evidence>
<dbReference type="Gene3D" id="4.10.1050.10">
    <property type="entry name" value="At2g23090-like"/>
    <property type="match status" value="2"/>
</dbReference>
<evidence type="ECO:0000313" key="11">
    <source>
        <dbReference type="Proteomes" id="UP000266643"/>
    </source>
</evidence>
<evidence type="ECO:0000313" key="10">
    <source>
        <dbReference type="Proteomes" id="UP000266239"/>
    </source>
</evidence>
<evidence type="ECO:0000313" key="12">
    <source>
        <dbReference type="Proteomes" id="UP000286510"/>
    </source>
</evidence>
<dbReference type="EMBL" id="QUTC01007595">
    <property type="protein sequence ID" value="RHY47128.1"/>
    <property type="molecule type" value="Genomic_DNA"/>
</dbReference>
<dbReference type="SUPFAM" id="SSF118359">
    <property type="entry name" value="Expressed protein At2g23090/F21P24.15"/>
    <property type="match status" value="2"/>
</dbReference>
<evidence type="ECO:0000259" key="2">
    <source>
        <dbReference type="Pfam" id="PF12907"/>
    </source>
</evidence>
<gene>
    <name evidence="3" type="ORF">DYB25_007435</name>
    <name evidence="7" type="ORF">DYB26_004407</name>
    <name evidence="6" type="ORF">DYB30_008006</name>
    <name evidence="4" type="ORF">DYB36_003919</name>
    <name evidence="5" type="ORF">DYB38_007205</name>
</gene>
<dbReference type="PANTHER" id="PTHR33788:SF1">
    <property type="entry name" value="ZINC-BINDING PROTEIN"/>
    <property type="match status" value="1"/>
</dbReference>
<dbReference type="PANTHER" id="PTHR33788">
    <property type="entry name" value="OS07G0114300 PROTEIN"/>
    <property type="match status" value="1"/>
</dbReference>
<dbReference type="InterPro" id="IPR026939">
    <property type="entry name" value="ZNF706/At2g23090_sf"/>
</dbReference>
<dbReference type="EMBL" id="QUTD01003462">
    <property type="protein sequence ID" value="RHY72766.1"/>
    <property type="molecule type" value="Genomic_DNA"/>
</dbReference>
<name>A0A397CQ16_APHAT</name>
<reference evidence="8 9" key="1">
    <citation type="submission" date="2018-08" db="EMBL/GenBank/DDBJ databases">
        <title>Aphanomyces genome sequencing and annotation.</title>
        <authorList>
            <person name="Minardi D."/>
            <person name="Oidtmann B."/>
            <person name="Van Der Giezen M."/>
            <person name="Studholme D.J."/>
        </authorList>
    </citation>
    <scope>NUCLEOTIDE SEQUENCE [LARGE SCALE GENOMIC DNA]</scope>
    <source>
        <strain evidence="6 11">D2</strain>
        <strain evidence="7 12">FDL457</strain>
        <strain evidence="4 8">Kv</strain>
        <strain evidence="5 9">SA</strain>
        <strain evidence="3 10">Yx</strain>
    </source>
</reference>
<dbReference type="EMBL" id="QUSZ01010691">
    <property type="protein sequence ID" value="RHX97904.1"/>
    <property type="molecule type" value="Genomic_DNA"/>
</dbReference>
<dbReference type="Pfam" id="PF12907">
    <property type="entry name" value="zf-met2"/>
    <property type="match status" value="1"/>
</dbReference>
<dbReference type="InterPro" id="IPR039713">
    <property type="entry name" value="At2g23090-like"/>
</dbReference>
<dbReference type="Proteomes" id="UP000286510">
    <property type="component" value="Unassembled WGS sequence"/>
</dbReference>
<dbReference type="Proteomes" id="UP000266239">
    <property type="component" value="Unassembled WGS sequence"/>
</dbReference>
<evidence type="ECO:0000256" key="1">
    <source>
        <dbReference type="SAM" id="MobiDB-lite"/>
    </source>
</evidence>
<evidence type="ECO:0000313" key="8">
    <source>
        <dbReference type="Proteomes" id="UP000265427"/>
    </source>
</evidence>
<dbReference type="VEuPathDB" id="FungiDB:H257_15796"/>
<dbReference type="InterPro" id="IPR039438">
    <property type="entry name" value="At2g23090-like_Znf"/>
</dbReference>
<dbReference type="EMBL" id="QUTA01013219">
    <property type="protein sequence ID" value="RHX96718.1"/>
    <property type="molecule type" value="Genomic_DNA"/>
</dbReference>
<evidence type="ECO:0000313" key="3">
    <source>
        <dbReference type="EMBL" id="RHX96718.1"/>
    </source>
</evidence>
<feature type="domain" description="At2g23090-like zinc-binding" evidence="2">
    <location>
        <begin position="44"/>
        <end position="83"/>
    </location>
</feature>
<dbReference type="AlphaFoldDB" id="A0A397CQ16"/>
<feature type="compositionally biased region" description="Basic and acidic residues" evidence="1">
    <location>
        <begin position="110"/>
        <end position="124"/>
    </location>
</feature>
<sequence length="203" mass="22553">MGGGNGQKSAAARDRNNAKKAKDAKAKNAPEIRAKMEADRTAVKCKICMMTFMINVGRNQLNDHWVSKHQDKGFTLEQAFPNLAAASAGRPFSNSRRVTMGGGNGQKSATARERNNAKKAKDAKLKNAPEMRAKMEADRTAVKCKICMMTFMVNVGVRRVLMSFNERSNVMLNVKRNQLNDHWVSKHQDKGFALEQCFPHLAA</sequence>
<proteinExistence type="predicted"/>
<feature type="region of interest" description="Disordered" evidence="1">
    <location>
        <begin position="88"/>
        <end position="124"/>
    </location>
</feature>
<feature type="region of interest" description="Disordered" evidence="1">
    <location>
        <begin position="1"/>
        <end position="30"/>
    </location>
</feature>
<feature type="compositionally biased region" description="Basic and acidic residues" evidence="1">
    <location>
        <begin position="11"/>
        <end position="30"/>
    </location>
</feature>
<dbReference type="Proteomes" id="UP000265427">
    <property type="component" value="Unassembled WGS sequence"/>
</dbReference>
<dbReference type="Proteomes" id="UP000265716">
    <property type="component" value="Unassembled WGS sequence"/>
</dbReference>
<comment type="caution">
    <text evidence="5">The sequence shown here is derived from an EMBL/GenBank/DDBJ whole genome shotgun (WGS) entry which is preliminary data.</text>
</comment>
<accession>A0A397CQ16</accession>
<organism evidence="5 9">
    <name type="scientific">Aphanomyces astaci</name>
    <name type="common">Crayfish plague agent</name>
    <dbReference type="NCBI Taxonomy" id="112090"/>
    <lineage>
        <taxon>Eukaryota</taxon>
        <taxon>Sar</taxon>
        <taxon>Stramenopiles</taxon>
        <taxon>Oomycota</taxon>
        <taxon>Saprolegniomycetes</taxon>
        <taxon>Saprolegniales</taxon>
        <taxon>Verrucalvaceae</taxon>
        <taxon>Aphanomyces</taxon>
    </lineage>
</organism>
<evidence type="ECO:0000313" key="4">
    <source>
        <dbReference type="EMBL" id="RHX97904.1"/>
    </source>
</evidence>
<evidence type="ECO:0000313" key="7">
    <source>
        <dbReference type="EMBL" id="RHZ07398.1"/>
    </source>
</evidence>
<dbReference type="EMBL" id="QUTF01016238">
    <property type="protein sequence ID" value="RHZ07398.1"/>
    <property type="molecule type" value="Genomic_DNA"/>
</dbReference>
<dbReference type="Proteomes" id="UP000266643">
    <property type="component" value="Unassembled WGS sequence"/>
</dbReference>
<evidence type="ECO:0000313" key="6">
    <source>
        <dbReference type="EMBL" id="RHY72766.1"/>
    </source>
</evidence>
<evidence type="ECO:0000313" key="9">
    <source>
        <dbReference type="Proteomes" id="UP000265716"/>
    </source>
</evidence>